<organism evidence="1">
    <name type="scientific">Anguilla anguilla</name>
    <name type="common">European freshwater eel</name>
    <name type="synonym">Muraena anguilla</name>
    <dbReference type="NCBI Taxonomy" id="7936"/>
    <lineage>
        <taxon>Eukaryota</taxon>
        <taxon>Metazoa</taxon>
        <taxon>Chordata</taxon>
        <taxon>Craniata</taxon>
        <taxon>Vertebrata</taxon>
        <taxon>Euteleostomi</taxon>
        <taxon>Actinopterygii</taxon>
        <taxon>Neopterygii</taxon>
        <taxon>Teleostei</taxon>
        <taxon>Anguilliformes</taxon>
        <taxon>Anguillidae</taxon>
        <taxon>Anguilla</taxon>
    </lineage>
</organism>
<reference evidence="1" key="2">
    <citation type="journal article" date="2015" name="Fish Shellfish Immunol.">
        <title>Early steps in the European eel (Anguilla anguilla)-Vibrio vulnificus interaction in the gills: Role of the RtxA13 toxin.</title>
        <authorList>
            <person name="Callol A."/>
            <person name="Pajuelo D."/>
            <person name="Ebbesson L."/>
            <person name="Teles M."/>
            <person name="MacKenzie S."/>
            <person name="Amaro C."/>
        </authorList>
    </citation>
    <scope>NUCLEOTIDE SEQUENCE</scope>
</reference>
<accession>A0A0E9T175</accession>
<dbReference type="AlphaFoldDB" id="A0A0E9T175"/>
<proteinExistence type="predicted"/>
<name>A0A0E9T175_ANGAN</name>
<protein>
    <submittedName>
        <fullName evidence="1">Uncharacterized protein</fullName>
    </submittedName>
</protein>
<reference evidence="1" key="1">
    <citation type="submission" date="2014-11" db="EMBL/GenBank/DDBJ databases">
        <authorList>
            <person name="Amaro Gonzalez C."/>
        </authorList>
    </citation>
    <scope>NUCLEOTIDE SEQUENCE</scope>
</reference>
<dbReference type="EMBL" id="GBXM01061867">
    <property type="protein sequence ID" value="JAH46710.1"/>
    <property type="molecule type" value="Transcribed_RNA"/>
</dbReference>
<evidence type="ECO:0000313" key="1">
    <source>
        <dbReference type="EMBL" id="JAH46710.1"/>
    </source>
</evidence>
<sequence>MYLCTLHKPEAWVKAPVQVNYTSAKTSLISVCQTFKSIHTTNIRHQVISPHPN</sequence>